<keyword evidence="5" id="KW-0551">Lipid droplet</keyword>
<evidence type="ECO:0000256" key="2">
    <source>
        <dbReference type="ARBA" id="ARBA00004141"/>
    </source>
</evidence>
<evidence type="ECO:0000256" key="4">
    <source>
        <dbReference type="ARBA" id="ARBA00010858"/>
    </source>
</evidence>
<evidence type="ECO:0000313" key="11">
    <source>
        <dbReference type="EMBL" id="KAJ4823375.1"/>
    </source>
</evidence>
<comment type="subcellular location">
    <subcellularLocation>
        <location evidence="3">Lipid droplet</location>
    </subcellularLocation>
    <subcellularLocation>
        <location evidence="2">Membrane</location>
        <topology evidence="2">Multi-pass membrane protein</topology>
    </subcellularLocation>
</comment>
<gene>
    <name evidence="11" type="ORF">Tsubulata_021733</name>
</gene>
<dbReference type="GO" id="GO:0019915">
    <property type="term" value="P:lipid storage"/>
    <property type="evidence" value="ECO:0007669"/>
    <property type="project" value="TreeGrafter"/>
</dbReference>
<dbReference type="GO" id="GO:0016020">
    <property type="term" value="C:membrane"/>
    <property type="evidence" value="ECO:0007669"/>
    <property type="project" value="UniProtKB-SubCell"/>
</dbReference>
<evidence type="ECO:0000256" key="6">
    <source>
        <dbReference type="ARBA" id="ARBA00022692"/>
    </source>
</evidence>
<dbReference type="EMBL" id="JAKUCV010007466">
    <property type="protein sequence ID" value="KAJ4823375.1"/>
    <property type="molecule type" value="Genomic_DNA"/>
</dbReference>
<feature type="transmembrane region" description="Helical" evidence="10">
    <location>
        <begin position="51"/>
        <end position="71"/>
    </location>
</feature>
<accession>A0A9Q0F1K8</accession>
<protein>
    <recommendedName>
        <fullName evidence="13">Oleosin</fullName>
    </recommendedName>
</protein>
<evidence type="ECO:0000256" key="3">
    <source>
        <dbReference type="ARBA" id="ARBA00004502"/>
    </source>
</evidence>
<evidence type="ECO:0000256" key="1">
    <source>
        <dbReference type="ARBA" id="ARBA00002582"/>
    </source>
</evidence>
<feature type="region of interest" description="Disordered" evidence="9">
    <location>
        <begin position="128"/>
        <end position="147"/>
    </location>
</feature>
<comment type="similarity">
    <text evidence="4">Belongs to the oleosin family.</text>
</comment>
<evidence type="ECO:0000256" key="8">
    <source>
        <dbReference type="ARBA" id="ARBA00023136"/>
    </source>
</evidence>
<evidence type="ECO:0000256" key="10">
    <source>
        <dbReference type="SAM" id="Phobius"/>
    </source>
</evidence>
<reference evidence="11" key="1">
    <citation type="submission" date="2022-02" db="EMBL/GenBank/DDBJ databases">
        <authorList>
            <person name="Henning P.M."/>
            <person name="McCubbin A.G."/>
            <person name="Shore J.S."/>
        </authorList>
    </citation>
    <scope>NUCLEOTIDE SEQUENCE</scope>
    <source>
        <strain evidence="11">F60SS</strain>
        <tissue evidence="11">Leaves</tissue>
    </source>
</reference>
<sequence length="147" mass="15703">MTEERRPWMADLTHHPGGGAQRVPGWSLFCASLAAVAVGGPLLAMSGLGLLATLALLLISSPLLLIAGPLLIGAALFLVGCMAAFDGAMVAELAGLYTFTWMFRSASRGRDYGGHVMDEVKERGKDWGNNLQQKVHENNPLEDEVNI</sequence>
<keyword evidence="7 10" id="KW-1133">Transmembrane helix</keyword>
<comment type="caution">
    <text evidence="11">The sequence shown here is derived from an EMBL/GenBank/DDBJ whole genome shotgun (WGS) entry which is preliminary data.</text>
</comment>
<dbReference type="Pfam" id="PF01277">
    <property type="entry name" value="Oleosin"/>
    <property type="match status" value="1"/>
</dbReference>
<organism evidence="11 12">
    <name type="scientific">Turnera subulata</name>
    <dbReference type="NCBI Taxonomy" id="218843"/>
    <lineage>
        <taxon>Eukaryota</taxon>
        <taxon>Viridiplantae</taxon>
        <taxon>Streptophyta</taxon>
        <taxon>Embryophyta</taxon>
        <taxon>Tracheophyta</taxon>
        <taxon>Spermatophyta</taxon>
        <taxon>Magnoliopsida</taxon>
        <taxon>eudicotyledons</taxon>
        <taxon>Gunneridae</taxon>
        <taxon>Pentapetalae</taxon>
        <taxon>rosids</taxon>
        <taxon>fabids</taxon>
        <taxon>Malpighiales</taxon>
        <taxon>Passifloraceae</taxon>
        <taxon>Turnera</taxon>
    </lineage>
</organism>
<dbReference type="InterPro" id="IPR000136">
    <property type="entry name" value="Oleosin"/>
</dbReference>
<dbReference type="PANTHER" id="PTHR33203:SF37">
    <property type="entry name" value="GLYCINE-RICH PROTEIN _ OLEOSIN"/>
    <property type="match status" value="1"/>
</dbReference>
<dbReference type="Proteomes" id="UP001141552">
    <property type="component" value="Unassembled WGS sequence"/>
</dbReference>
<dbReference type="PANTHER" id="PTHR33203">
    <property type="entry name" value="OLEOSIN"/>
    <property type="match status" value="1"/>
</dbReference>
<evidence type="ECO:0000256" key="5">
    <source>
        <dbReference type="ARBA" id="ARBA00022677"/>
    </source>
</evidence>
<keyword evidence="6 10" id="KW-0812">Transmembrane</keyword>
<dbReference type="AlphaFoldDB" id="A0A9Q0F1K8"/>
<dbReference type="GO" id="GO:0009791">
    <property type="term" value="P:post-embryonic development"/>
    <property type="evidence" value="ECO:0007669"/>
    <property type="project" value="UniProtKB-ARBA"/>
</dbReference>
<dbReference type="GO" id="GO:0012511">
    <property type="term" value="C:monolayer-surrounded lipid storage body"/>
    <property type="evidence" value="ECO:0007669"/>
    <property type="project" value="InterPro"/>
</dbReference>
<feature type="transmembrane region" description="Helical" evidence="10">
    <location>
        <begin position="26"/>
        <end position="44"/>
    </location>
</feature>
<comment type="function">
    <text evidence="1">May have a structural role to stabilize the lipid body during desiccation of the seed by preventing coalescence of the oil. Probably interacts with both lipid and phospholipid moieties of lipid bodies. May also provide recognition signals for specific lipase anchorage in lipolysis during seedling growth.</text>
</comment>
<evidence type="ECO:0000256" key="7">
    <source>
        <dbReference type="ARBA" id="ARBA00022989"/>
    </source>
</evidence>
<evidence type="ECO:0008006" key="13">
    <source>
        <dbReference type="Google" id="ProtNLM"/>
    </source>
</evidence>
<evidence type="ECO:0000256" key="9">
    <source>
        <dbReference type="SAM" id="MobiDB-lite"/>
    </source>
</evidence>
<proteinExistence type="inferred from homology"/>
<keyword evidence="8 10" id="KW-0472">Membrane</keyword>
<keyword evidence="12" id="KW-1185">Reference proteome</keyword>
<name>A0A9Q0F1K8_9ROSI</name>
<evidence type="ECO:0000313" key="12">
    <source>
        <dbReference type="Proteomes" id="UP001141552"/>
    </source>
</evidence>
<dbReference type="GO" id="GO:0048608">
    <property type="term" value="P:reproductive structure development"/>
    <property type="evidence" value="ECO:0007669"/>
    <property type="project" value="UniProtKB-ARBA"/>
</dbReference>
<reference evidence="11" key="2">
    <citation type="journal article" date="2023" name="Plants (Basel)">
        <title>Annotation of the Turnera subulata (Passifloraceae) Draft Genome Reveals the S-Locus Evolved after the Divergence of Turneroideae from Passifloroideae in a Stepwise Manner.</title>
        <authorList>
            <person name="Henning P.M."/>
            <person name="Roalson E.H."/>
            <person name="Mir W."/>
            <person name="McCubbin A.G."/>
            <person name="Shore J.S."/>
        </authorList>
    </citation>
    <scope>NUCLEOTIDE SEQUENCE</scope>
    <source>
        <strain evidence="11">F60SS</strain>
    </source>
</reference>